<proteinExistence type="predicted"/>
<sequence length="60" mass="6692">MAQIAIAKGRNRDALAREVLDIINRIGQDKIISVMLDETGRLANRGGLISQSKAYIFYKD</sequence>
<dbReference type="AlphaFoldDB" id="W8GFY3"/>
<dbReference type="KEGG" id="hcr:X271_00377"/>
<accession>W8GFY3</accession>
<gene>
    <name evidence="1" type="ORF">X271_00377</name>
</gene>
<dbReference type="RefSeq" id="WP_025208776.1">
    <property type="nucleotide sequence ID" value="NZ_CP006932.1"/>
</dbReference>
<organism evidence="1 2">
    <name type="scientific">Candidatus Hepatoplasma crinochetorum Av</name>
    <dbReference type="NCBI Taxonomy" id="1427984"/>
    <lineage>
        <taxon>Bacteria</taxon>
        <taxon>Bacillati</taxon>
        <taxon>Mycoplasmatota</taxon>
        <taxon>Mollicutes</taxon>
        <taxon>Candidatus Hepatoplasmataceae</taxon>
        <taxon>Candidatus Hepatoplasma</taxon>
    </lineage>
</organism>
<evidence type="ECO:0000313" key="1">
    <source>
        <dbReference type="EMBL" id="AHK22483.1"/>
    </source>
</evidence>
<reference evidence="1 2" key="1">
    <citation type="journal article" date="2014" name="Genome Biol. Evol.">
        <title>Phylogenomics of "Candidatus Hepatoplasma crinochetorum," a Lineage of Mollicutes Associated with Noninsect Arthropods.</title>
        <authorList>
            <person name="Leclercq S."/>
            <person name="Dittmer J."/>
            <person name="Bouchon D."/>
            <person name="Cordaux R."/>
        </authorList>
    </citation>
    <scope>NUCLEOTIDE SEQUENCE [LARGE SCALE GENOMIC DNA]</scope>
    <source>
        <strain evidence="1 2">Av</strain>
    </source>
</reference>
<protein>
    <submittedName>
        <fullName evidence="1">Uncharacterized protein</fullName>
    </submittedName>
</protein>
<name>W8GFY3_9MOLU</name>
<dbReference type="EMBL" id="CP006932">
    <property type="protein sequence ID" value="AHK22483.1"/>
    <property type="molecule type" value="Genomic_DNA"/>
</dbReference>
<evidence type="ECO:0000313" key="2">
    <source>
        <dbReference type="Proteomes" id="UP000019450"/>
    </source>
</evidence>
<dbReference type="HOGENOM" id="CLU_2932663_0_0_14"/>
<keyword evidence="2" id="KW-1185">Reference proteome</keyword>
<dbReference type="STRING" id="1427984.X271_00377"/>
<dbReference type="Proteomes" id="UP000019450">
    <property type="component" value="Chromosome"/>
</dbReference>